<dbReference type="KEGG" id="span:AWL63_18375"/>
<name>A0A1B3ZHM4_9SPHN</name>
<gene>
    <name evidence="1" type="ORF">AWL63_18375</name>
</gene>
<reference evidence="1 2" key="1">
    <citation type="submission" date="2016-01" db="EMBL/GenBank/DDBJ databases">
        <title>Complete genome and mega plasmid sequence of Sphingomonas panacis DCY99 elicits systemic resistance in rice to Xanthomonas oryzae.</title>
        <authorList>
            <person name="Kim Y.J."/>
            <person name="Yang D.C."/>
            <person name="Sing P."/>
        </authorList>
    </citation>
    <scope>NUCLEOTIDE SEQUENCE [LARGE SCALE GENOMIC DNA]</scope>
    <source>
        <strain evidence="1 2">DCY99</strain>
    </source>
</reference>
<evidence type="ECO:0000313" key="1">
    <source>
        <dbReference type="EMBL" id="AOH86929.1"/>
    </source>
</evidence>
<dbReference type="RefSeq" id="WP_069207481.1">
    <property type="nucleotide sequence ID" value="NZ_CP014168.1"/>
</dbReference>
<keyword evidence="2" id="KW-1185">Reference proteome</keyword>
<dbReference type="AlphaFoldDB" id="A0A1B3ZHM4"/>
<sequence>MTDPNPPVAELDALIAKHGQDDKAIEAIVRGYLRCAIYVYQRHALIRALRHLKIDEFGLSDELVADFQAEGSKYVAQFRDWFVEEFRAFGIKPTSELPN</sequence>
<dbReference type="EMBL" id="CP014168">
    <property type="protein sequence ID" value="AOH86929.1"/>
    <property type="molecule type" value="Genomic_DNA"/>
</dbReference>
<dbReference type="Proteomes" id="UP000094256">
    <property type="component" value="Chromosome"/>
</dbReference>
<proteinExistence type="predicted"/>
<dbReference type="OrthoDB" id="7472114at2"/>
<protein>
    <submittedName>
        <fullName evidence="1">Uncharacterized protein</fullName>
    </submittedName>
</protein>
<evidence type="ECO:0000313" key="2">
    <source>
        <dbReference type="Proteomes" id="UP000094256"/>
    </source>
</evidence>
<organism evidence="1 2">
    <name type="scientific">Sphingomonas panacis</name>
    <dbReference type="NCBI Taxonomy" id="1560345"/>
    <lineage>
        <taxon>Bacteria</taxon>
        <taxon>Pseudomonadati</taxon>
        <taxon>Pseudomonadota</taxon>
        <taxon>Alphaproteobacteria</taxon>
        <taxon>Sphingomonadales</taxon>
        <taxon>Sphingomonadaceae</taxon>
        <taxon>Sphingomonas</taxon>
    </lineage>
</organism>
<accession>A0A1B3ZHM4</accession>